<dbReference type="EMBL" id="VSSQ01000089">
    <property type="protein sequence ID" value="MPL75498.1"/>
    <property type="molecule type" value="Genomic_DNA"/>
</dbReference>
<proteinExistence type="predicted"/>
<evidence type="ECO:0000313" key="2">
    <source>
        <dbReference type="EMBL" id="MPL75498.1"/>
    </source>
</evidence>
<feature type="compositionally biased region" description="Basic and acidic residues" evidence="1">
    <location>
        <begin position="1007"/>
        <end position="1024"/>
    </location>
</feature>
<feature type="region of interest" description="Disordered" evidence="1">
    <location>
        <begin position="824"/>
        <end position="851"/>
    </location>
</feature>
<feature type="region of interest" description="Disordered" evidence="1">
    <location>
        <begin position="120"/>
        <end position="177"/>
    </location>
</feature>
<reference evidence="2" key="1">
    <citation type="submission" date="2019-08" db="EMBL/GenBank/DDBJ databases">
        <authorList>
            <person name="Kucharzyk K."/>
            <person name="Murdoch R.W."/>
            <person name="Higgins S."/>
            <person name="Loffler F."/>
        </authorList>
    </citation>
    <scope>NUCLEOTIDE SEQUENCE</scope>
</reference>
<feature type="compositionally biased region" description="Gly residues" evidence="1">
    <location>
        <begin position="167"/>
        <end position="176"/>
    </location>
</feature>
<feature type="region of interest" description="Disordered" evidence="1">
    <location>
        <begin position="483"/>
        <end position="549"/>
    </location>
</feature>
<sequence length="1529" mass="168910">MPVSAAFRGVDPGQKRLCQAGRRTFGGEGGEGAARSAGKIGLRCGADRETGGQAFSIVHPDRAPRGIEGGEGLGMVEDRGAVQQRAVLGSGLERGVAALFHKGAADEADPCRGIPVRHLAHGIGEQHRRRGGLARRAGGEGKATGSDQPGNLGAAPRVARRKDEPQRGGGRAGAGEGVKDDLLLARVRRGGEQGRLARPAQSDIGFGQAHGGLQVDDRQRRAGGQAEGAELGLGGRVLRRKRGDRAHQPRAEPGLAPASGRACRHPRADGEDRQAAGGTAQKPVRPELVLDHDQRRRPVPRQKSGKRPAGVERRRARRDPVVAPAKRHRPGGDGVRGDQKPQPGPGGKERGDQRLRRDELAIRGGMEPDRPGRRGRAAAKPLGECRGGLGPAQHPQSEPDQQHGQGEGQEQAIEEEHGQVRGEVAASKRGGAADARGRRMRGPRNATAPGRAGGSGVLCGRAGGSARRQPFLARLLHRRVRGGDEGVEHRHHEEREHRADQQAREHHDAHGLARGGAGALGDDQRHDRERHRRGGHQDRPQTGLGGKHDRLAPGVAVFLALLVGEFDHQDAVLGDQTDEGDQPDLAVDVQRAEPEVQRQDRAEDRQRHRHQDDEGVAEAFELRRQHEIDHQHRGAEGERDGIALLHLEPRLARIVDEEALGHHLLGDLHDRREPVAGRLAGHRQRRDRGRVQLVELLDRRGHHPGLDLHHRGQRHHLAGRGADEILAELFGVRAERLRHLGDDVVGVRVAVELRHGRAADEQAEGVADLGDRDVQRRGAVAVDRHPDLGRIEVERVLHHDELARFLRLDADLLGHFGDPVGGVDRLDHHRDRQPAAGARQGGRREGKALEPGRGVDRGLDLRLDLLLAAGAIAPVLQRPDVDALVLLAAEPGDREIGAQLGDVLGVGADPVDVFRGVIRGRIARPGQHRDHRALVLFRRELGRGVDEHEAHHRDQHDNHRHRHRTVVERAVDPPFVPAREALEGLVDPGLEARGMARFQDPPRHHRGDGERDDAGQDHRARQGEGEFLEQRAGQSAGEAERREHGGKGDRHRDHRAGDLLHPLHRGRDRFHPVLDMAVDVLHHHDRIVDHKADRQHHGQQREQVDRIAKRQQHRHHADERERDGDDRHQHRAQRAEEEQDHHDDDRHGLADGLEHLVDRGRDLLGRVIDELDLHPVGQRVVDRRQLVAHRLRGVERVRRGRRREPDEGALTAGEGDDLARVVRGELNPRHVAQPHHLVAGGADRQRAEGLGRLQRRFQGDRLGDVDVLGLARRRQEVRGLDRRQHLGGGDVARSQLVGVDPDPHRVVRSADDADLGDARDRRHPRLDHALEVFGQLLGRHVRVDRRKVHQREGAPGALHDHRVIGFGGQLAAHLLHLRQHLGQGRVGVRTELHVDRHHRGRVHRGGGDVVDVLGRRHRLGDRCGDEALDQVRRGAGVGGGDRHHRLVDLGILPDRQVEIGLDAEQQHEGADHRRQDGASDEDFGEMHRASLSCRRPERRCRSPRRSSRPRPRSACSVRHRRPCRRPGRP</sequence>
<feature type="compositionally biased region" description="Basic and acidic residues" evidence="1">
    <location>
        <begin position="483"/>
        <end position="511"/>
    </location>
</feature>
<feature type="compositionally biased region" description="Basic and acidic residues" evidence="1">
    <location>
        <begin position="824"/>
        <end position="833"/>
    </location>
</feature>
<feature type="compositionally biased region" description="Basic and acidic residues" evidence="1">
    <location>
        <begin position="1116"/>
        <end position="1149"/>
    </location>
</feature>
<protein>
    <submittedName>
        <fullName evidence="2">Uncharacterized protein</fullName>
    </submittedName>
</protein>
<feature type="compositionally biased region" description="Basic residues" evidence="1">
    <location>
        <begin position="1496"/>
        <end position="1529"/>
    </location>
</feature>
<feature type="region of interest" description="Disordered" evidence="1">
    <location>
        <begin position="1091"/>
        <end position="1149"/>
    </location>
</feature>
<feature type="compositionally biased region" description="Low complexity" evidence="1">
    <location>
        <begin position="402"/>
        <end position="411"/>
    </location>
</feature>
<name>A0A644U975_9ZZZZ</name>
<gene>
    <name evidence="2" type="ORF">SDC9_21322</name>
</gene>
<feature type="region of interest" description="Disordered" evidence="1">
    <location>
        <begin position="1464"/>
        <end position="1529"/>
    </location>
</feature>
<feature type="region of interest" description="Disordered" evidence="1">
    <location>
        <begin position="191"/>
        <end position="456"/>
    </location>
</feature>
<feature type="compositionally biased region" description="Low complexity" evidence="1">
    <location>
        <begin position="425"/>
        <end position="434"/>
    </location>
</feature>
<feature type="compositionally biased region" description="Basic and acidic residues" evidence="1">
    <location>
        <begin position="1091"/>
        <end position="1108"/>
    </location>
</feature>
<comment type="caution">
    <text evidence="2">The sequence shown here is derived from an EMBL/GenBank/DDBJ whole genome shotgun (WGS) entry which is preliminary data.</text>
</comment>
<feature type="region of interest" description="Disordered" evidence="1">
    <location>
        <begin position="998"/>
        <end position="1063"/>
    </location>
</feature>
<feature type="region of interest" description="Disordered" evidence="1">
    <location>
        <begin position="587"/>
        <end position="613"/>
    </location>
</feature>
<feature type="compositionally biased region" description="Basic and acidic residues" evidence="1">
    <location>
        <begin position="590"/>
        <end position="613"/>
    </location>
</feature>
<organism evidence="2">
    <name type="scientific">bioreactor metagenome</name>
    <dbReference type="NCBI Taxonomy" id="1076179"/>
    <lineage>
        <taxon>unclassified sequences</taxon>
        <taxon>metagenomes</taxon>
        <taxon>ecological metagenomes</taxon>
    </lineage>
</organism>
<evidence type="ECO:0000256" key="1">
    <source>
        <dbReference type="SAM" id="MobiDB-lite"/>
    </source>
</evidence>
<feature type="compositionally biased region" description="Basic and acidic residues" evidence="1">
    <location>
        <begin position="284"/>
        <end position="296"/>
    </location>
</feature>
<feature type="compositionally biased region" description="Basic residues" evidence="1">
    <location>
        <begin position="297"/>
        <end position="306"/>
    </location>
</feature>
<accession>A0A644U975</accession>
<feature type="compositionally biased region" description="Basic and acidic residues" evidence="1">
    <location>
        <begin position="842"/>
        <end position="851"/>
    </location>
</feature>
<feature type="compositionally biased region" description="Basic and acidic residues" evidence="1">
    <location>
        <begin position="347"/>
        <end position="372"/>
    </location>
</feature>
<feature type="compositionally biased region" description="Basic and acidic residues" evidence="1">
    <location>
        <begin position="1464"/>
        <end position="1477"/>
    </location>
</feature>
<feature type="compositionally biased region" description="Basic and acidic residues" evidence="1">
    <location>
        <begin position="1038"/>
        <end position="1058"/>
    </location>
</feature>